<sequence>MVEFMLIESVADWHMPRWEKRKQKDVKESSHAKTRTDLRQEAQKRVFAQLSIRATVMHRPAVKCQVCKKSYRRKHTCYGSAHHKRPWSKRSLENNDVEARRSLARTSNHNTAAEAEAATAYHKSIALRLEGHVKDSERIIEECVSRLHAEGSMDNGVFAALYRSQANNHAYYFEFPEAHKELKKWAPVEIKPEETQMSLLWDQILCVKILKGQLDAAEGLVSELLLIYSGLQDPDIIDRLGHVRTLIAFARLPASSHDTLKRWQDVLIWNQFYNPGEEDVFTCGVVYLFLCIAWHRLGQDERSTECLLHAERIVEDKTRQSERSPQSPWFSLKSLAASANIASDAPRKVREMFWDTIEVLEQTINSRELHDTEVYWLRAETCEVIRSESSSPPSPPLEDIAFLRGLFERAGGRKDTYSYKYGRDDEMLDSFWETFGPEDARMASRLSSEQLEDLIRNIREDCQQLRSSWRKSVDELQSHVEQLIQDLTSIERTNLYFRTLLE</sequence>
<feature type="coiled-coil region" evidence="1">
    <location>
        <begin position="448"/>
        <end position="493"/>
    </location>
</feature>
<dbReference type="Proteomes" id="UP000078576">
    <property type="component" value="Unassembled WGS sequence"/>
</dbReference>
<dbReference type="AlphaFoldDB" id="A0A194UZA6"/>
<feature type="region of interest" description="Disordered" evidence="2">
    <location>
        <begin position="20"/>
        <end position="39"/>
    </location>
</feature>
<reference evidence="4" key="1">
    <citation type="submission" date="2014-12" db="EMBL/GenBank/DDBJ databases">
        <title>Genome Sequence of Valsa Canker Pathogens Uncovers a Specific Adaption of Colonization on Woody Bark.</title>
        <authorList>
            <person name="Yin Z."/>
            <person name="Liu H."/>
            <person name="Gao X."/>
            <person name="Li Z."/>
            <person name="Song N."/>
            <person name="Ke X."/>
            <person name="Dai Q."/>
            <person name="Wu Y."/>
            <person name="Sun Y."/>
            <person name="Xu J.-R."/>
            <person name="Kang Z.K."/>
            <person name="Wang L."/>
            <person name="Huang L."/>
        </authorList>
    </citation>
    <scope>NUCLEOTIDE SEQUENCE [LARGE SCALE GENOMIC DNA]</scope>
    <source>
        <strain evidence="4">SXYL134</strain>
    </source>
</reference>
<keyword evidence="1" id="KW-0175">Coiled coil</keyword>
<evidence type="ECO:0000313" key="3">
    <source>
        <dbReference type="EMBL" id="KUI57022.1"/>
    </source>
</evidence>
<name>A0A194UZA6_CYTMA</name>
<evidence type="ECO:0000256" key="2">
    <source>
        <dbReference type="SAM" id="MobiDB-lite"/>
    </source>
</evidence>
<dbReference type="EMBL" id="KN714695">
    <property type="protein sequence ID" value="KUI57022.1"/>
    <property type="molecule type" value="Genomic_DNA"/>
</dbReference>
<protein>
    <submittedName>
        <fullName evidence="3">Uncharacterized protein</fullName>
    </submittedName>
</protein>
<dbReference type="OrthoDB" id="3946009at2759"/>
<gene>
    <name evidence="3" type="ORF">VP1G_04347</name>
</gene>
<evidence type="ECO:0000256" key="1">
    <source>
        <dbReference type="SAM" id="Coils"/>
    </source>
</evidence>
<accession>A0A194UZA6</accession>
<organism evidence="3 4">
    <name type="scientific">Cytospora mali</name>
    <name type="common">Apple Valsa canker fungus</name>
    <name type="synonym">Valsa mali</name>
    <dbReference type="NCBI Taxonomy" id="578113"/>
    <lineage>
        <taxon>Eukaryota</taxon>
        <taxon>Fungi</taxon>
        <taxon>Dikarya</taxon>
        <taxon>Ascomycota</taxon>
        <taxon>Pezizomycotina</taxon>
        <taxon>Sordariomycetes</taxon>
        <taxon>Sordariomycetidae</taxon>
        <taxon>Diaporthales</taxon>
        <taxon>Cytosporaceae</taxon>
        <taxon>Cytospora</taxon>
    </lineage>
</organism>
<dbReference type="STRING" id="694573.A0A194UZA6"/>
<keyword evidence="4" id="KW-1185">Reference proteome</keyword>
<evidence type="ECO:0000313" key="4">
    <source>
        <dbReference type="Proteomes" id="UP000078576"/>
    </source>
</evidence>
<feature type="compositionally biased region" description="Basic and acidic residues" evidence="2">
    <location>
        <begin position="25"/>
        <end position="39"/>
    </location>
</feature>
<proteinExistence type="predicted"/>